<reference evidence="5" key="2">
    <citation type="submission" date="2020-09" db="EMBL/GenBank/DDBJ databases">
        <authorList>
            <person name="Sun Q."/>
            <person name="Zhou Y."/>
        </authorList>
    </citation>
    <scope>NUCLEOTIDE SEQUENCE</scope>
    <source>
        <strain evidence="5">CGMCC 1.10749</strain>
    </source>
</reference>
<organism evidence="5 6">
    <name type="scientific">Knoellia flava</name>
    <dbReference type="NCBI Taxonomy" id="913969"/>
    <lineage>
        <taxon>Bacteria</taxon>
        <taxon>Bacillati</taxon>
        <taxon>Actinomycetota</taxon>
        <taxon>Actinomycetes</taxon>
        <taxon>Micrococcales</taxon>
        <taxon>Intrasporangiaceae</taxon>
        <taxon>Knoellia</taxon>
    </lineage>
</organism>
<dbReference type="PANTHER" id="PTHR33744">
    <property type="entry name" value="CARBOHYDRATE DIACID REGULATOR"/>
    <property type="match status" value="1"/>
</dbReference>
<gene>
    <name evidence="5" type="ORF">GCM10011314_23950</name>
</gene>
<dbReference type="PANTHER" id="PTHR33744:SF1">
    <property type="entry name" value="DNA-BINDING TRANSCRIPTIONAL ACTIVATOR ADER"/>
    <property type="match status" value="1"/>
</dbReference>
<feature type="domain" description="CdaR GGDEF-like" evidence="4">
    <location>
        <begin position="224"/>
        <end position="361"/>
    </location>
</feature>
<dbReference type="Pfam" id="PF13556">
    <property type="entry name" value="HTH_30"/>
    <property type="match status" value="1"/>
</dbReference>
<feature type="domain" description="PucR C-terminal helix-turn-helix" evidence="3">
    <location>
        <begin position="414"/>
        <end position="472"/>
    </location>
</feature>
<protein>
    <submittedName>
        <fullName evidence="5">CdaR family transcriptional regulator</fullName>
    </submittedName>
</protein>
<evidence type="ECO:0000313" key="6">
    <source>
        <dbReference type="Proteomes" id="UP000628079"/>
    </source>
</evidence>
<feature type="compositionally biased region" description="Basic and acidic residues" evidence="2">
    <location>
        <begin position="10"/>
        <end position="24"/>
    </location>
</feature>
<name>A0A8H9FVY5_9MICO</name>
<dbReference type="InterPro" id="IPR041522">
    <property type="entry name" value="CdaR_GGDEF"/>
</dbReference>
<evidence type="ECO:0000259" key="4">
    <source>
        <dbReference type="Pfam" id="PF17853"/>
    </source>
</evidence>
<dbReference type="Pfam" id="PF17853">
    <property type="entry name" value="GGDEF_2"/>
    <property type="match status" value="1"/>
</dbReference>
<feature type="region of interest" description="Disordered" evidence="2">
    <location>
        <begin position="1"/>
        <end position="47"/>
    </location>
</feature>
<evidence type="ECO:0000256" key="1">
    <source>
        <dbReference type="ARBA" id="ARBA00006754"/>
    </source>
</evidence>
<dbReference type="AlphaFoldDB" id="A0A8H9FVY5"/>
<reference evidence="5" key="1">
    <citation type="journal article" date="2014" name="Int. J. Syst. Evol. Microbiol.">
        <title>Complete genome sequence of Corynebacterium casei LMG S-19264T (=DSM 44701T), isolated from a smear-ripened cheese.</title>
        <authorList>
            <consortium name="US DOE Joint Genome Institute (JGI-PGF)"/>
            <person name="Walter F."/>
            <person name="Albersmeier A."/>
            <person name="Kalinowski J."/>
            <person name="Ruckert C."/>
        </authorList>
    </citation>
    <scope>NUCLEOTIDE SEQUENCE</scope>
    <source>
        <strain evidence="5">CGMCC 1.10749</strain>
    </source>
</reference>
<proteinExistence type="inferred from homology"/>
<dbReference type="Proteomes" id="UP000628079">
    <property type="component" value="Unassembled WGS sequence"/>
</dbReference>
<dbReference type="InterPro" id="IPR025736">
    <property type="entry name" value="PucR_C-HTH_dom"/>
</dbReference>
<accession>A0A8H9FVY5</accession>
<dbReference type="InterPro" id="IPR042070">
    <property type="entry name" value="PucR_C-HTH_sf"/>
</dbReference>
<dbReference type="InterPro" id="IPR051448">
    <property type="entry name" value="CdaR-like_regulators"/>
</dbReference>
<comment type="similarity">
    <text evidence="1">Belongs to the CdaR family.</text>
</comment>
<evidence type="ECO:0000259" key="3">
    <source>
        <dbReference type="Pfam" id="PF13556"/>
    </source>
</evidence>
<sequence>MRPRPGFGDARSDASQRGYSDRMVKVANDPAAQAQQLPSAGPGTVEDGATVESLRRVVDHQAELLRREDEVNRILVQTVLRGGSLGDLCESLVELFGGVALVATTDGRVLTTAGAEADVETVLGLDCFDRTGRLIVEHEPVGVREPGVARSERTMVRIVAGTSDHGLLAVFTPGEVLTTTDVHGLERAATVAALAITKEQAVSAVEGKYRAEFLRDTLVGRVGAPAEAVAHAASLGWDLDRRMVVVVAETDEDDSHTSRASEEVRSLQDRFVRAWVQAVRTREPKAPVAGFSQEVVALMPAPCGGDGEQDAVMRSVGEVIKVVRGDGGGGRRSFSTGVSRPVESVAEIPRAYSEALRAVAVGRQMQGESAVMHFDALGIYRLLSLIPDSADLRAFVDEALGDLATDDQTSYADLRQTLQVLLDTNLNVAETARILFFHYNTLRYRIAKLEQMLGPFTTDPQLRLTLALALRIRQMRGV</sequence>
<dbReference type="Gene3D" id="1.10.10.2840">
    <property type="entry name" value="PucR C-terminal helix-turn-helix domain"/>
    <property type="match status" value="1"/>
</dbReference>
<dbReference type="EMBL" id="BMEA01000002">
    <property type="protein sequence ID" value="GGB83525.1"/>
    <property type="molecule type" value="Genomic_DNA"/>
</dbReference>
<evidence type="ECO:0000313" key="5">
    <source>
        <dbReference type="EMBL" id="GGB83525.1"/>
    </source>
</evidence>
<evidence type="ECO:0000256" key="2">
    <source>
        <dbReference type="SAM" id="MobiDB-lite"/>
    </source>
</evidence>
<comment type="caution">
    <text evidence="5">The sequence shown here is derived from an EMBL/GenBank/DDBJ whole genome shotgun (WGS) entry which is preliminary data.</text>
</comment>